<evidence type="ECO:0000313" key="2">
    <source>
        <dbReference type="EMBL" id="ABE49684.1"/>
    </source>
</evidence>
<dbReference type="Proteomes" id="UP000002440">
    <property type="component" value="Chromosome"/>
</dbReference>
<keyword evidence="3" id="KW-1185">Reference proteome</keyword>
<protein>
    <submittedName>
        <fullName evidence="2">Maltooligosyl trehalose synthase</fullName>
        <ecNumber evidence="2">5.4.99.15</ecNumber>
    </submittedName>
</protein>
<dbReference type="AlphaFoldDB" id="Q1H1F3"/>
<dbReference type="CAZy" id="GH13">
    <property type="family name" value="Glycoside Hydrolase Family 13"/>
</dbReference>
<dbReference type="eggNOG" id="COG3280">
    <property type="taxonomic scope" value="Bacteria"/>
</dbReference>
<dbReference type="CDD" id="cd11336">
    <property type="entry name" value="AmyAc_MTSase"/>
    <property type="match status" value="1"/>
</dbReference>
<dbReference type="OrthoDB" id="9761577at2"/>
<dbReference type="InterPro" id="IPR006047">
    <property type="entry name" value="GH13_cat_dom"/>
</dbReference>
<dbReference type="NCBIfam" id="TIGR02401">
    <property type="entry name" value="trehalose_TreY"/>
    <property type="match status" value="1"/>
</dbReference>
<dbReference type="RefSeq" id="WP_011479638.1">
    <property type="nucleotide sequence ID" value="NC_007947.1"/>
</dbReference>
<dbReference type="GO" id="GO:0047470">
    <property type="term" value="F:(1,4)-alpha-D-glucan 1-alpha-D-glucosylmutase activity"/>
    <property type="evidence" value="ECO:0007669"/>
    <property type="project" value="UniProtKB-EC"/>
</dbReference>
<feature type="domain" description="Glycosyl hydrolase family 13 catalytic" evidence="1">
    <location>
        <begin position="16"/>
        <end position="503"/>
    </location>
</feature>
<keyword evidence="2" id="KW-0413">Isomerase</keyword>
<dbReference type="Gene3D" id="3.30.1590.10">
    <property type="entry name" value="Maltooligosyl trehalose synthase, domain 2"/>
    <property type="match status" value="1"/>
</dbReference>
<dbReference type="GO" id="GO:0005992">
    <property type="term" value="P:trehalose biosynthetic process"/>
    <property type="evidence" value="ECO:0007669"/>
    <property type="project" value="TreeGrafter"/>
</dbReference>
<accession>Q1H1F3</accession>
<dbReference type="SMART" id="SM00642">
    <property type="entry name" value="Aamy"/>
    <property type="match status" value="1"/>
</dbReference>
<dbReference type="InterPro" id="IPR017853">
    <property type="entry name" value="GH"/>
</dbReference>
<evidence type="ECO:0000313" key="3">
    <source>
        <dbReference type="Proteomes" id="UP000002440"/>
    </source>
</evidence>
<sequence length="941" mass="107626">MPRTDITATIRLQFHQGFTFEDALARIPYFAKLGISHIYASPLLTARSSSTHGYDIVDPTQIDAKLGGEAGFRRLVEGLRDAGMGLIMDIVPNHMGIGGAENPWWQHIFEWGQVSPYATWFDIDWHSPDPALHNKVLAPFLGEPYGDVLNKGELKLAYVQDTGQIVVDYFNNRFPVSPFDYPEILRRADNKLLAPLIACLDALDRQQPYPALEKKAAQARHMLQELASVPTGNAALESALAYYNQDNSERRMQLHALLERQHYRLTWWINAADEINWRRFFEVSELAGIRAELDEVFEATHALLFSLYREGLVDGVRLDHIDGLAHPQKYCNKLRQRLQRLSRHRPKHLQHPPYIIAEKILAPGEWLRSDWNLDGTTGYEFMDQVSAVLHDPRGARPLTECWQRYTGDQYDFARHVRSARYQLLSENLVGEFNAAAIAIHRIARAEIRTRDYSLAAIKRALMEILAHFPAYRSYVEDTGPAPIDREMLEQTACQARRTLGLVDKPLVDIILGWLSAELVVADPGSALADLSRRAMTRFQQLMPALCAKSMEDTAFYRFGRLLSRNEVGSNPDIFSLSTEDFHQACIQRRERFPATMLATATHDHKRGEDTRMRIAALSQVPQRWESLLQEWFVMNARFHQNIFPEENLAASYSAPRPQHEIMLYQTLIGAWPYHLQIDDDEGLKAYAERLNRWLIKSIREAKRLSGWMQANEEYENACSDLLFHILDPEHSLPFLQSAYSFVQEISTIGAVNSLSQTILRMTTPGIPDLYQGTEIWDFSLLDPDNRSPVEYEPREQLLATKVALDEKITNWQNGGIKQHFIQQLLQFRRQHAALFNCGDYQPLKVSGARAAHLLAFMRTEGSHALIVVVPRLTAPLMPERQRLLISADAWQDTIVHLPDRLNTEAYNVISGQPYHVYAGQILVRDLFSRLPWATLAVDTKQ</sequence>
<dbReference type="InterPro" id="IPR013797">
    <property type="entry name" value="Maltooligo_trehalose_synth_4"/>
</dbReference>
<dbReference type="InterPro" id="IPR012767">
    <property type="entry name" value="Trehalose_TreY"/>
</dbReference>
<dbReference type="Pfam" id="PF00128">
    <property type="entry name" value="Alpha-amylase"/>
    <property type="match status" value="1"/>
</dbReference>
<name>Q1H1F3_METFK</name>
<gene>
    <name evidence="2" type="ordered locus">Mfla_1416</name>
</gene>
<organism evidence="2 3">
    <name type="scientific">Methylobacillus flagellatus (strain ATCC 51484 / DSM 6875 / VKM B-1610 / KT)</name>
    <dbReference type="NCBI Taxonomy" id="265072"/>
    <lineage>
        <taxon>Bacteria</taxon>
        <taxon>Pseudomonadati</taxon>
        <taxon>Pseudomonadota</taxon>
        <taxon>Betaproteobacteria</taxon>
        <taxon>Nitrosomonadales</taxon>
        <taxon>Methylophilaceae</taxon>
        <taxon>Methylobacillus</taxon>
    </lineage>
</organism>
<dbReference type="PANTHER" id="PTHR10357">
    <property type="entry name" value="ALPHA-AMYLASE FAMILY MEMBER"/>
    <property type="match status" value="1"/>
</dbReference>
<dbReference type="GO" id="GO:0030980">
    <property type="term" value="P:alpha-glucan catabolic process"/>
    <property type="evidence" value="ECO:0007669"/>
    <property type="project" value="TreeGrafter"/>
</dbReference>
<dbReference type="HOGENOM" id="CLU_005045_1_1_4"/>
<dbReference type="EMBL" id="CP000284">
    <property type="protein sequence ID" value="ABE49684.1"/>
    <property type="molecule type" value="Genomic_DNA"/>
</dbReference>
<dbReference type="PANTHER" id="PTHR10357:SF216">
    <property type="entry name" value="MALTOOLIGOSYL TREHALOSE SYNTHASE-RELATED"/>
    <property type="match status" value="1"/>
</dbReference>
<dbReference type="Gene3D" id="1.10.10.470">
    <property type="entry name" value="Maltooligosyl trehalose synthase, domain 4"/>
    <property type="match status" value="1"/>
</dbReference>
<dbReference type="STRING" id="265072.Mfla_1416"/>
<evidence type="ECO:0000259" key="1">
    <source>
        <dbReference type="SMART" id="SM00642"/>
    </source>
</evidence>
<dbReference type="SUPFAM" id="SSF51445">
    <property type="entry name" value="(Trans)glycosidases"/>
    <property type="match status" value="1"/>
</dbReference>
<dbReference type="KEGG" id="mfa:Mfla_1416"/>
<reference evidence="2 3" key="1">
    <citation type="submission" date="2006-03" db="EMBL/GenBank/DDBJ databases">
        <title>Complete sequence of Methylobacillus flagellatus KT.</title>
        <authorList>
            <consortium name="US DOE Joint Genome Institute"/>
            <person name="Copeland A."/>
            <person name="Lucas S."/>
            <person name="Lapidus A."/>
            <person name="Barry K."/>
            <person name="Detter J.C."/>
            <person name="Glavina del Rio T."/>
            <person name="Hammon N."/>
            <person name="Israni S."/>
            <person name="Dalin E."/>
            <person name="Tice H."/>
            <person name="Pitluck S."/>
            <person name="Brettin T."/>
            <person name="Bruce D."/>
            <person name="Han C."/>
            <person name="Tapia R."/>
            <person name="Saunders E."/>
            <person name="Gilna P."/>
            <person name="Schmutz J."/>
            <person name="Larimer F."/>
            <person name="Land M."/>
            <person name="Kyrpides N."/>
            <person name="Anderson I."/>
            <person name="Richardson P."/>
        </authorList>
    </citation>
    <scope>NUCLEOTIDE SEQUENCE [LARGE SCALE GENOMIC DNA]</scope>
    <source>
        <strain evidence="3">KT / ATCC 51484 / DSM 6875</strain>
    </source>
</reference>
<dbReference type="EC" id="5.4.99.15" evidence="2"/>
<proteinExistence type="predicted"/>
<dbReference type="Gene3D" id="3.20.20.80">
    <property type="entry name" value="Glycosidases"/>
    <property type="match status" value="2"/>
</dbReference>